<dbReference type="AlphaFoldDB" id="A0A3E0DU91"/>
<organism evidence="1 2">
    <name type="scientific">Marinomonas pollencensis</name>
    <dbReference type="NCBI Taxonomy" id="491954"/>
    <lineage>
        <taxon>Bacteria</taxon>
        <taxon>Pseudomonadati</taxon>
        <taxon>Pseudomonadota</taxon>
        <taxon>Gammaproteobacteria</taxon>
        <taxon>Oceanospirillales</taxon>
        <taxon>Oceanospirillaceae</taxon>
        <taxon>Marinomonas</taxon>
    </lineage>
</organism>
<accession>A0A3E0DU91</accession>
<dbReference type="EMBL" id="QUNG01000001">
    <property type="protein sequence ID" value="REG87010.1"/>
    <property type="molecule type" value="Genomic_DNA"/>
</dbReference>
<dbReference type="Proteomes" id="UP000256542">
    <property type="component" value="Unassembled WGS sequence"/>
</dbReference>
<protein>
    <submittedName>
        <fullName evidence="1">Uncharacterized protein</fullName>
    </submittedName>
</protein>
<proteinExistence type="predicted"/>
<dbReference type="OrthoDB" id="6105453at2"/>
<comment type="caution">
    <text evidence="1">The sequence shown here is derived from an EMBL/GenBank/DDBJ whole genome shotgun (WGS) entry which is preliminary data.</text>
</comment>
<reference evidence="1 2" key="1">
    <citation type="submission" date="2018-08" db="EMBL/GenBank/DDBJ databases">
        <title>Genomic Encyclopedia of Type Strains, Phase III (KMG-III): the genomes of soil and plant-associated and newly described type strains.</title>
        <authorList>
            <person name="Whitman W."/>
        </authorList>
    </citation>
    <scope>NUCLEOTIDE SEQUENCE [LARGE SCALE GENOMIC DNA]</scope>
    <source>
        <strain evidence="1 2">CECT 7375</strain>
    </source>
</reference>
<gene>
    <name evidence="1" type="ORF">DFP81_101581</name>
</gene>
<evidence type="ECO:0000313" key="1">
    <source>
        <dbReference type="EMBL" id="REG87010.1"/>
    </source>
</evidence>
<sequence length="105" mass="11839">MKFELVDRQGYIPDLNYGEAGQELACFVPSDYTFKQVSYHSGEGEVSIDNHLWQFFFTQEGIGVRLLDGIVSLKEAETFILAVKSHIWGDAHQQVQTFLAGVTPK</sequence>
<evidence type="ECO:0000313" key="2">
    <source>
        <dbReference type="Proteomes" id="UP000256542"/>
    </source>
</evidence>
<dbReference type="RefSeq" id="WP_115896234.1">
    <property type="nucleotide sequence ID" value="NZ_QUNG01000001.1"/>
</dbReference>
<keyword evidence="2" id="KW-1185">Reference proteome</keyword>
<name>A0A3E0DU91_9GAMM</name>